<evidence type="ECO:0000256" key="5">
    <source>
        <dbReference type="ARBA" id="ARBA00022989"/>
    </source>
</evidence>
<keyword evidence="4 7" id="KW-0812">Transmembrane</keyword>
<keyword evidence="3" id="KW-1003">Cell membrane</keyword>
<feature type="transmembrane region" description="Helical" evidence="7">
    <location>
        <begin position="527"/>
        <end position="554"/>
    </location>
</feature>
<dbReference type="EMBL" id="CP165727">
    <property type="protein sequence ID" value="XDV67874.1"/>
    <property type="molecule type" value="Genomic_DNA"/>
</dbReference>
<evidence type="ECO:0000256" key="2">
    <source>
        <dbReference type="ARBA" id="ARBA00022448"/>
    </source>
</evidence>
<gene>
    <name evidence="10" type="ORF">AB5J51_35600</name>
</gene>
<proteinExistence type="inferred from homology"/>
<comment type="subcellular location">
    <subcellularLocation>
        <location evidence="7">Cell membrane</location>
        <topology evidence="7">Multi-pass membrane protein</topology>
    </subcellularLocation>
    <subcellularLocation>
        <location evidence="1">Membrane</location>
        <topology evidence="1">Multi-pass membrane protein</topology>
    </subcellularLocation>
</comment>
<feature type="region of interest" description="Disordered" evidence="8">
    <location>
        <begin position="333"/>
        <end position="355"/>
    </location>
</feature>
<evidence type="ECO:0000259" key="9">
    <source>
        <dbReference type="PROSITE" id="PS50928"/>
    </source>
</evidence>
<evidence type="ECO:0000256" key="6">
    <source>
        <dbReference type="ARBA" id="ARBA00023136"/>
    </source>
</evidence>
<evidence type="ECO:0000256" key="8">
    <source>
        <dbReference type="SAM" id="MobiDB-lite"/>
    </source>
</evidence>
<evidence type="ECO:0000256" key="7">
    <source>
        <dbReference type="RuleBase" id="RU363032"/>
    </source>
</evidence>
<dbReference type="AlphaFoldDB" id="A0AB39YDB6"/>
<dbReference type="GO" id="GO:0043190">
    <property type="term" value="C:ATP-binding cassette (ABC) transporter complex"/>
    <property type="evidence" value="ECO:0007669"/>
    <property type="project" value="TreeGrafter"/>
</dbReference>
<feature type="transmembrane region" description="Helical" evidence="7">
    <location>
        <begin position="308"/>
        <end position="326"/>
    </location>
</feature>
<feature type="transmembrane region" description="Helical" evidence="7">
    <location>
        <begin position="606"/>
        <end position="626"/>
    </location>
</feature>
<feature type="transmembrane region" description="Helical" evidence="7">
    <location>
        <begin position="364"/>
        <end position="385"/>
    </location>
</feature>
<dbReference type="FunFam" id="1.10.3720.10:FF:000001">
    <property type="entry name" value="Glycine betaine ABC transporter, permease"/>
    <property type="match status" value="1"/>
</dbReference>
<dbReference type="SUPFAM" id="SSF161098">
    <property type="entry name" value="MetI-like"/>
    <property type="match status" value="2"/>
</dbReference>
<evidence type="ECO:0000256" key="1">
    <source>
        <dbReference type="ARBA" id="ARBA00004141"/>
    </source>
</evidence>
<feature type="transmembrane region" description="Helical" evidence="7">
    <location>
        <begin position="483"/>
        <end position="506"/>
    </location>
</feature>
<feature type="domain" description="ABC transmembrane type-1" evidence="9">
    <location>
        <begin position="148"/>
        <end position="327"/>
    </location>
</feature>
<dbReference type="GO" id="GO:0005275">
    <property type="term" value="F:amine transmembrane transporter activity"/>
    <property type="evidence" value="ECO:0007669"/>
    <property type="project" value="TreeGrafter"/>
</dbReference>
<dbReference type="PROSITE" id="PS50928">
    <property type="entry name" value="ABC_TM1"/>
    <property type="match status" value="2"/>
</dbReference>
<accession>A0AB39YDB6</accession>
<dbReference type="InterPro" id="IPR035906">
    <property type="entry name" value="MetI-like_sf"/>
</dbReference>
<dbReference type="Gene3D" id="1.10.3720.10">
    <property type="entry name" value="MetI-like"/>
    <property type="match status" value="2"/>
</dbReference>
<dbReference type="PANTHER" id="PTHR47737:SF1">
    <property type="entry name" value="GLYCINE BETAINE_PROLINE BETAINE TRANSPORT SYSTEM PERMEASE PROTEIN PROW"/>
    <property type="match status" value="1"/>
</dbReference>
<feature type="transmembrane region" description="Helical" evidence="7">
    <location>
        <begin position="19"/>
        <end position="36"/>
    </location>
</feature>
<name>A0AB39YDB6_9ACTN</name>
<evidence type="ECO:0000256" key="3">
    <source>
        <dbReference type="ARBA" id="ARBA00022475"/>
    </source>
</evidence>
<protein>
    <submittedName>
        <fullName evidence="10">ABC transporter permease</fullName>
    </submittedName>
</protein>
<keyword evidence="6 7" id="KW-0472">Membrane</keyword>
<keyword evidence="5 7" id="KW-1133">Transmembrane helix</keyword>
<feature type="transmembrane region" description="Helical" evidence="7">
    <location>
        <begin position="152"/>
        <end position="175"/>
    </location>
</feature>
<dbReference type="GO" id="GO:0031460">
    <property type="term" value="P:glycine betaine transport"/>
    <property type="evidence" value="ECO:0007669"/>
    <property type="project" value="TreeGrafter"/>
</dbReference>
<sequence length="674" mass="69497">MAALAAASARRTPVRGGRALVAAAVLVGWAALWLALRGIHTLPLGTAELAPLHRRFNEINDAVGAGRNSNPVFLYVFNEIRLVIDHLVTFLQALIAQPSYGRPVPVIGWLGVVALAGYVSWAFGNVRVAALAVAGFVFLGLQGLWRESMDTLALTVAAVLVSLLIGIPLGVWAGLSDRVHRLATPVLDFMQTMPTFVYLAPLTLFFLIGPASATIATLIFATPPAVRITAHAIRSVPAVTVEAAESLGATRRQTLATVLLPMSKRTVVLGVNQTIMAALSMVTIAALIDAPGLGKTVVKALETLDVGTAFNAGLAIVVLAIVLDRVTTAASARSETGVPPAGGRGSVEDARRRGGRAARRRRPLLLAGGVLTAVCTWLSHTYVWAAQFPAGSGVGGAIARTADSMTGWAQGGFSGVTGDLRDVVTTLLLDPFEALLTGSPWWLVGAVVVALGALLGGRRAAATAAVCVALIVGTGLWRDSMTTLASVMVATVVVLALGVVVGVWMGRSALADRLIRPVLDAGQTMPAFVYLVPFLALFGASRFTAIVAAVVYAAPVTVKIIADGVRGVPQSTVEAAVSAGSSTWQIITKVQLPMARGALALATNQGLIYVLSMVVVGGLVGAGALGYDVVAGFSQGQLYGKGLAAGLAIVLLGIMFDRITQAAAHRAATAPGGR</sequence>
<dbReference type="InterPro" id="IPR000515">
    <property type="entry name" value="MetI-like"/>
</dbReference>
<dbReference type="PANTHER" id="PTHR47737">
    <property type="entry name" value="GLYCINE BETAINE/PROLINE BETAINE TRANSPORT SYSTEM PERMEASE PROTEIN PROW"/>
    <property type="match status" value="1"/>
</dbReference>
<dbReference type="Pfam" id="PF00528">
    <property type="entry name" value="BPD_transp_1"/>
    <property type="match status" value="2"/>
</dbReference>
<dbReference type="CDD" id="cd06261">
    <property type="entry name" value="TM_PBP2"/>
    <property type="match status" value="2"/>
</dbReference>
<dbReference type="GO" id="GO:0015226">
    <property type="term" value="F:carnitine transmembrane transporter activity"/>
    <property type="evidence" value="ECO:0007669"/>
    <property type="project" value="TreeGrafter"/>
</dbReference>
<feature type="transmembrane region" description="Helical" evidence="7">
    <location>
        <begin position="129"/>
        <end position="145"/>
    </location>
</feature>
<dbReference type="GO" id="GO:0015871">
    <property type="term" value="P:choline transport"/>
    <property type="evidence" value="ECO:0007669"/>
    <property type="project" value="TreeGrafter"/>
</dbReference>
<organism evidence="10">
    <name type="scientific">Streptomyces sp. R33</name>
    <dbReference type="NCBI Taxonomy" id="3238629"/>
    <lineage>
        <taxon>Bacteria</taxon>
        <taxon>Bacillati</taxon>
        <taxon>Actinomycetota</taxon>
        <taxon>Actinomycetes</taxon>
        <taxon>Kitasatosporales</taxon>
        <taxon>Streptomycetaceae</taxon>
        <taxon>Streptomyces</taxon>
    </lineage>
</organism>
<evidence type="ECO:0000313" key="10">
    <source>
        <dbReference type="EMBL" id="XDV67874.1"/>
    </source>
</evidence>
<feature type="domain" description="ABC transmembrane type-1" evidence="9">
    <location>
        <begin position="480"/>
        <end position="660"/>
    </location>
</feature>
<comment type="similarity">
    <text evidence="7">Belongs to the binding-protein-dependent transport system permease family.</text>
</comment>
<keyword evidence="2 7" id="KW-0813">Transport</keyword>
<evidence type="ECO:0000256" key="4">
    <source>
        <dbReference type="ARBA" id="ARBA00022692"/>
    </source>
</evidence>
<feature type="transmembrane region" description="Helical" evidence="7">
    <location>
        <begin position="195"/>
        <end position="221"/>
    </location>
</feature>
<reference evidence="10" key="1">
    <citation type="submission" date="2024-08" db="EMBL/GenBank/DDBJ databases">
        <authorList>
            <person name="Yu S.T."/>
        </authorList>
    </citation>
    <scope>NUCLEOTIDE SEQUENCE</scope>
    <source>
        <strain evidence="10">R33</strain>
    </source>
</reference>
<feature type="transmembrane region" description="Helical" evidence="7">
    <location>
        <begin position="267"/>
        <end position="288"/>
    </location>
</feature>
<feature type="transmembrane region" description="Helical" evidence="7">
    <location>
        <begin position="434"/>
        <end position="455"/>
    </location>
</feature>
<dbReference type="RefSeq" id="WP_369779577.1">
    <property type="nucleotide sequence ID" value="NZ_CP165727.1"/>
</dbReference>
<feature type="transmembrane region" description="Helical" evidence="7">
    <location>
        <begin position="638"/>
        <end position="656"/>
    </location>
</feature>